<evidence type="ECO:0000313" key="4">
    <source>
        <dbReference type="Proteomes" id="UP001652660"/>
    </source>
</evidence>
<feature type="domain" description="Myb/SANT-like" evidence="3">
    <location>
        <begin position="58"/>
        <end position="149"/>
    </location>
</feature>
<feature type="region of interest" description="Disordered" evidence="1">
    <location>
        <begin position="206"/>
        <end position="254"/>
    </location>
</feature>
<feature type="region of interest" description="Disordered" evidence="1">
    <location>
        <begin position="276"/>
        <end position="296"/>
    </location>
</feature>
<evidence type="ECO:0000313" key="5">
    <source>
        <dbReference type="RefSeq" id="XP_027109811.2"/>
    </source>
</evidence>
<feature type="compositionally biased region" description="Basic residues" evidence="1">
    <location>
        <begin position="230"/>
        <end position="243"/>
    </location>
</feature>
<keyword evidence="4" id="KW-1185">Reference proteome</keyword>
<dbReference type="PANTHER" id="PTHR47584:SF14">
    <property type="entry name" value="L10-INTERACTING MYB DOMAIN-CONTAINING PROTEIN-LIKE"/>
    <property type="match status" value="1"/>
</dbReference>
<protein>
    <submittedName>
        <fullName evidence="5">Uncharacterized protein isoform X1</fullName>
    </submittedName>
</protein>
<evidence type="ECO:0000256" key="2">
    <source>
        <dbReference type="SAM" id="Phobius"/>
    </source>
</evidence>
<dbReference type="OrthoDB" id="4955136at2759"/>
<keyword evidence="2" id="KW-1133">Transmembrane helix</keyword>
<dbReference type="Pfam" id="PF12776">
    <property type="entry name" value="Myb_DNA-bind_3"/>
    <property type="match status" value="1"/>
</dbReference>
<keyword evidence="2" id="KW-0812">Transmembrane</keyword>
<feature type="transmembrane region" description="Helical" evidence="2">
    <location>
        <begin position="386"/>
        <end position="408"/>
    </location>
</feature>
<dbReference type="Proteomes" id="UP001652660">
    <property type="component" value="Chromosome 2e"/>
</dbReference>
<name>A0A6P6W5L8_COFAR</name>
<sequence>MGGSGIAQKIIRSCLLKSFLPLFPSRGQGVSPPLLICCFVEKTKMPKPKAPKERINFTPKMETAIAEQLLNMHRNGEISSQTIGSHVVPQITRMLAETFGVSFPRDTIRSKYYALQNLTRLYISFKKRGTGMGWDSTNFTFMMDDERWSHLLQVNQGYNRFRNRCCLVFHLLEEVFMNQGATGDFSAGFGVSPLNSADELEMEHAANRGKGKGVVDVDSSDGGDAVPVTRKGKEKVKKGKGKRKSGDMSTESFFQPSSPQFQKYVRVLDSIETRLSGKGSSGISGSVSSPAKSQKAPVDEDEELVAALATLSSLNLDRSVRFQMADLLRNRHERLIWFLCADDEDRLAFVRHRGFLPPLSISFNPAQNYCSSLRLSFSHGLNGFDLFVWIYVLGVDIGLCYSFLYCTVDPI</sequence>
<dbReference type="InterPro" id="IPR024752">
    <property type="entry name" value="Myb/SANT-like_dom"/>
</dbReference>
<gene>
    <name evidence="5" type="primary">LOC113729778</name>
</gene>
<proteinExistence type="predicted"/>
<dbReference type="AlphaFoldDB" id="A0A6P6W5L8"/>
<reference evidence="5" key="2">
    <citation type="submission" date="2025-08" db="UniProtKB">
        <authorList>
            <consortium name="RefSeq"/>
        </authorList>
    </citation>
    <scope>IDENTIFICATION</scope>
    <source>
        <tissue evidence="5">Leaves</tissue>
    </source>
</reference>
<dbReference type="GeneID" id="113729778"/>
<reference evidence="4" key="1">
    <citation type="journal article" date="2025" name="Foods">
        <title>Unveiling the Microbial Signatures of Arabica Coffee Cherries: Insights into Ripeness Specific Diversity, Functional Traits, and Implications for Quality and Safety.</title>
        <authorList>
            <consortium name="RefSeq"/>
            <person name="Tenea G.N."/>
            <person name="Cifuentes V."/>
            <person name="Reyes P."/>
            <person name="Cevallos-Vallejos M."/>
        </authorList>
    </citation>
    <scope>NUCLEOTIDE SEQUENCE [LARGE SCALE GENOMIC DNA]</scope>
</reference>
<feature type="compositionally biased region" description="Low complexity" evidence="1">
    <location>
        <begin position="276"/>
        <end position="289"/>
    </location>
</feature>
<accession>A0A6P6W5L8</accession>
<dbReference type="RefSeq" id="XP_027109811.2">
    <property type="nucleotide sequence ID" value="XM_027254010.2"/>
</dbReference>
<keyword evidence="2" id="KW-0472">Membrane</keyword>
<dbReference type="InterPro" id="IPR045026">
    <property type="entry name" value="LIMYB"/>
</dbReference>
<dbReference type="PANTHER" id="PTHR47584">
    <property type="match status" value="1"/>
</dbReference>
<organism evidence="4 5">
    <name type="scientific">Coffea arabica</name>
    <name type="common">Arabian coffee</name>
    <dbReference type="NCBI Taxonomy" id="13443"/>
    <lineage>
        <taxon>Eukaryota</taxon>
        <taxon>Viridiplantae</taxon>
        <taxon>Streptophyta</taxon>
        <taxon>Embryophyta</taxon>
        <taxon>Tracheophyta</taxon>
        <taxon>Spermatophyta</taxon>
        <taxon>Magnoliopsida</taxon>
        <taxon>eudicotyledons</taxon>
        <taxon>Gunneridae</taxon>
        <taxon>Pentapetalae</taxon>
        <taxon>asterids</taxon>
        <taxon>lamiids</taxon>
        <taxon>Gentianales</taxon>
        <taxon>Rubiaceae</taxon>
        <taxon>Ixoroideae</taxon>
        <taxon>Gardenieae complex</taxon>
        <taxon>Bertiereae - Coffeeae clade</taxon>
        <taxon>Coffeeae</taxon>
        <taxon>Coffea</taxon>
    </lineage>
</organism>
<evidence type="ECO:0000256" key="1">
    <source>
        <dbReference type="SAM" id="MobiDB-lite"/>
    </source>
</evidence>
<feature type="compositionally biased region" description="Low complexity" evidence="1">
    <location>
        <begin position="214"/>
        <end position="224"/>
    </location>
</feature>
<evidence type="ECO:0000259" key="3">
    <source>
        <dbReference type="Pfam" id="PF12776"/>
    </source>
</evidence>